<evidence type="ECO:0000256" key="2">
    <source>
        <dbReference type="ARBA" id="ARBA00022842"/>
    </source>
</evidence>
<dbReference type="GO" id="GO:0004659">
    <property type="term" value="F:prenyltransferase activity"/>
    <property type="evidence" value="ECO:0007669"/>
    <property type="project" value="InterPro"/>
</dbReference>
<keyword evidence="1" id="KW-0479">Metal-binding</keyword>
<protein>
    <submittedName>
        <fullName evidence="4">(2E,6E)-farnesyl diphosphate synthase</fullName>
    </submittedName>
</protein>
<gene>
    <name evidence="4" type="ORF">Raf01_27790</name>
</gene>
<dbReference type="SFLD" id="SFLDG01017">
    <property type="entry name" value="Polyprenyl_Transferase_Like"/>
    <property type="match status" value="1"/>
</dbReference>
<dbReference type="InterPro" id="IPR033749">
    <property type="entry name" value="Polyprenyl_synt_CS"/>
</dbReference>
<dbReference type="AlphaFoldDB" id="A0A8J3VQ40"/>
<dbReference type="PANTHER" id="PTHR12001">
    <property type="entry name" value="GERANYLGERANYL PYROPHOSPHATE SYNTHASE"/>
    <property type="match status" value="1"/>
</dbReference>
<dbReference type="EMBL" id="BONZ01000027">
    <property type="protein sequence ID" value="GIH14607.1"/>
    <property type="molecule type" value="Genomic_DNA"/>
</dbReference>
<dbReference type="CDD" id="cd00685">
    <property type="entry name" value="Trans_IPPS_HT"/>
    <property type="match status" value="1"/>
</dbReference>
<dbReference type="InterPro" id="IPR000092">
    <property type="entry name" value="Polyprenyl_synt"/>
</dbReference>
<evidence type="ECO:0000256" key="3">
    <source>
        <dbReference type="RuleBase" id="RU004466"/>
    </source>
</evidence>
<dbReference type="Proteomes" id="UP000642748">
    <property type="component" value="Unassembled WGS sequence"/>
</dbReference>
<dbReference type="PANTHER" id="PTHR12001:SF71">
    <property type="entry name" value="(2E,6E)-FARNESYL DIPHOSPHATE SYNTHASE"/>
    <property type="match status" value="1"/>
</dbReference>
<evidence type="ECO:0000313" key="4">
    <source>
        <dbReference type="EMBL" id="GIH14607.1"/>
    </source>
</evidence>
<dbReference type="GO" id="GO:0046872">
    <property type="term" value="F:metal ion binding"/>
    <property type="evidence" value="ECO:0007669"/>
    <property type="project" value="UniProtKB-KW"/>
</dbReference>
<dbReference type="PROSITE" id="PS00444">
    <property type="entry name" value="POLYPRENYL_SYNTHASE_2"/>
    <property type="match status" value="1"/>
</dbReference>
<keyword evidence="2" id="KW-0460">Magnesium</keyword>
<dbReference type="SFLD" id="SFLDS00005">
    <property type="entry name" value="Isoprenoid_Synthase_Type_I"/>
    <property type="match status" value="1"/>
</dbReference>
<comment type="similarity">
    <text evidence="3">Belongs to the FPP/GGPP synthase family.</text>
</comment>
<dbReference type="RefSeq" id="WP_203918269.1">
    <property type="nucleotide sequence ID" value="NZ_BONZ01000027.1"/>
</dbReference>
<reference evidence="4" key="1">
    <citation type="submission" date="2021-01" db="EMBL/GenBank/DDBJ databases">
        <title>Whole genome shotgun sequence of Rugosimonospora africana NBRC 104875.</title>
        <authorList>
            <person name="Komaki H."/>
            <person name="Tamura T."/>
        </authorList>
    </citation>
    <scope>NUCLEOTIDE SEQUENCE</scope>
    <source>
        <strain evidence="4">NBRC 104875</strain>
    </source>
</reference>
<comment type="caution">
    <text evidence="4">The sequence shown here is derived from an EMBL/GenBank/DDBJ whole genome shotgun (WGS) entry which is preliminary data.</text>
</comment>
<dbReference type="Gene3D" id="1.10.600.10">
    <property type="entry name" value="Farnesyl Diphosphate Synthase"/>
    <property type="match status" value="1"/>
</dbReference>
<dbReference type="InterPro" id="IPR008949">
    <property type="entry name" value="Isoprenoid_synthase_dom_sf"/>
</dbReference>
<keyword evidence="5" id="KW-1185">Reference proteome</keyword>
<evidence type="ECO:0000313" key="5">
    <source>
        <dbReference type="Proteomes" id="UP000642748"/>
    </source>
</evidence>
<dbReference type="SUPFAM" id="SSF48576">
    <property type="entry name" value="Terpenoid synthases"/>
    <property type="match status" value="1"/>
</dbReference>
<sequence length="333" mass="34747">MTAMLTSLHRSRDAVTPAMRDAVQRLDPASRAQASYHLGWIDADGAPSAGGGGKAVRPALALLSAEAAGASTETGLPGAVAVELVHNFSLLHDDLMDGDVERRHRRTVWAIWGAPAAILAGDALLALAQEVLLESDSPHAAQAARLLASTTRELIRGQVQDLAFEQRGDVTLDECLDMAGGKTGSLLSASAAIGAVLAGAPEATVGALSVFGAQVGLAFQLVDDVLGIWGDPAVTGKPVFSDLRSRKKSLPVTYSVANCPELATWLAMPGEPDDAQLRRGAELVEAGGGREWALAEARRRMALAEDALSAVDIPSQPREELIALGNFVVDRDS</sequence>
<accession>A0A8J3VQ40</accession>
<dbReference type="Pfam" id="PF00348">
    <property type="entry name" value="polyprenyl_synt"/>
    <property type="match status" value="1"/>
</dbReference>
<dbReference type="PROSITE" id="PS00723">
    <property type="entry name" value="POLYPRENYL_SYNTHASE_1"/>
    <property type="match status" value="1"/>
</dbReference>
<name>A0A8J3VQ40_9ACTN</name>
<keyword evidence="3" id="KW-0808">Transferase</keyword>
<dbReference type="GO" id="GO:0008299">
    <property type="term" value="P:isoprenoid biosynthetic process"/>
    <property type="evidence" value="ECO:0007669"/>
    <property type="project" value="InterPro"/>
</dbReference>
<proteinExistence type="inferred from homology"/>
<organism evidence="4 5">
    <name type="scientific">Rugosimonospora africana</name>
    <dbReference type="NCBI Taxonomy" id="556532"/>
    <lineage>
        <taxon>Bacteria</taxon>
        <taxon>Bacillati</taxon>
        <taxon>Actinomycetota</taxon>
        <taxon>Actinomycetes</taxon>
        <taxon>Micromonosporales</taxon>
        <taxon>Micromonosporaceae</taxon>
        <taxon>Rugosimonospora</taxon>
    </lineage>
</organism>
<evidence type="ECO:0000256" key="1">
    <source>
        <dbReference type="ARBA" id="ARBA00022723"/>
    </source>
</evidence>